<protein>
    <submittedName>
        <fullName evidence="1">Uncharacterized protein</fullName>
    </submittedName>
</protein>
<accession>A0A8B6BZB8</accession>
<dbReference type="AlphaFoldDB" id="A0A8B6BZB8"/>
<dbReference type="Proteomes" id="UP000596742">
    <property type="component" value="Unassembled WGS sequence"/>
</dbReference>
<gene>
    <name evidence="1" type="ORF">MGAL_10B023123</name>
</gene>
<sequence>MTLRQAYNMLLRHKTSSPKNHREFDKEIVLGVMPESPGITFTSLKKGERYQRDIAIAKIEQRLTRVRKSQHRETLDRDPRMYNDLSDLFFDGESFCVLH</sequence>
<proteinExistence type="predicted"/>
<dbReference type="EMBL" id="UYJE01000975">
    <property type="protein sequence ID" value="VDH98091.1"/>
    <property type="molecule type" value="Genomic_DNA"/>
</dbReference>
<reference evidence="1" key="1">
    <citation type="submission" date="2018-11" db="EMBL/GenBank/DDBJ databases">
        <authorList>
            <person name="Alioto T."/>
            <person name="Alioto T."/>
        </authorList>
    </citation>
    <scope>NUCLEOTIDE SEQUENCE</scope>
</reference>
<name>A0A8B6BZB8_MYTGA</name>
<keyword evidence="2" id="KW-1185">Reference proteome</keyword>
<evidence type="ECO:0000313" key="2">
    <source>
        <dbReference type="Proteomes" id="UP000596742"/>
    </source>
</evidence>
<organism evidence="1 2">
    <name type="scientific">Mytilus galloprovincialis</name>
    <name type="common">Mediterranean mussel</name>
    <dbReference type="NCBI Taxonomy" id="29158"/>
    <lineage>
        <taxon>Eukaryota</taxon>
        <taxon>Metazoa</taxon>
        <taxon>Spiralia</taxon>
        <taxon>Lophotrochozoa</taxon>
        <taxon>Mollusca</taxon>
        <taxon>Bivalvia</taxon>
        <taxon>Autobranchia</taxon>
        <taxon>Pteriomorphia</taxon>
        <taxon>Mytilida</taxon>
        <taxon>Mytiloidea</taxon>
        <taxon>Mytilidae</taxon>
        <taxon>Mytilinae</taxon>
        <taxon>Mytilus</taxon>
    </lineage>
</organism>
<evidence type="ECO:0000313" key="1">
    <source>
        <dbReference type="EMBL" id="VDH98091.1"/>
    </source>
</evidence>
<comment type="caution">
    <text evidence="1">The sequence shown here is derived from an EMBL/GenBank/DDBJ whole genome shotgun (WGS) entry which is preliminary data.</text>
</comment>